<evidence type="ECO:0000256" key="3">
    <source>
        <dbReference type="ARBA" id="ARBA00022741"/>
    </source>
</evidence>
<evidence type="ECO:0000313" key="10">
    <source>
        <dbReference type="EMBL" id="WAH44316.1"/>
    </source>
</evidence>
<dbReference type="EMBL" id="CP104067">
    <property type="protein sequence ID" value="WAH44316.1"/>
    <property type="molecule type" value="Genomic_DNA"/>
</dbReference>
<reference evidence="10" key="1">
    <citation type="submission" date="2022-08" db="EMBL/GenBank/DDBJ databases">
        <title>Alicyclobacillus fastidiosus DSM 17978, complete genome.</title>
        <authorList>
            <person name="Wang Q."/>
            <person name="Cai R."/>
            <person name="Wang Z."/>
        </authorList>
    </citation>
    <scope>NUCLEOTIDE SEQUENCE</scope>
    <source>
        <strain evidence="10">DSM 17978</strain>
    </source>
</reference>
<dbReference type="PANTHER" id="PTHR10196:SF93">
    <property type="entry name" value="L-RHAMNULOKINASE"/>
    <property type="match status" value="1"/>
</dbReference>
<keyword evidence="11" id="KW-1185">Reference proteome</keyword>
<evidence type="ECO:0000256" key="6">
    <source>
        <dbReference type="ARBA" id="ARBA00023157"/>
    </source>
</evidence>
<sequence>MLNLLSVDLGASSGRVMRAAFNGEALSLQEVRRFRNHPVHISNRMYTNVYGIFQEMKWGIAEVVKTHGHIESMAIDSWAVDFGLLDAGGHLLDLPRHYRDPRNVNAMREVVSHIGKSQLFQRTGIQLQPFNTLYQLYAMVQENANLVAAANQLLLLPDLLNFFLAGEAAAEFTNATTTQLLEAHTANWDLDLASQLQLPARLLPDIAQPGNVLGVIRDHELLQTGQLATTRVVHTASHDTAAAVVSVPASEQNYVYISSGTWSLMGTVVNEPVIGDLTDKFNFTNEGGLGNYRLLKNVMGLWLIQEVQRALEALGEASDILRLVHRARMAAPFPYMFDPDDPRLLQVGNIPDTIRQICVETGQRPPADSGSLVRGIFESLALKYRMVLDQLELVTGQHYGAIHIVGGGSQNQLLSQFAANATDRMVITGPVEASATGNALVQLLAIGEVAGIEELTQLVRQSVEPVSYLPRDTDVWAGGYDAFQRIVAKQAAAHNLTI</sequence>
<accession>A0ABY6ZQ81</accession>
<evidence type="ECO:0000256" key="4">
    <source>
        <dbReference type="ARBA" id="ARBA00022777"/>
    </source>
</evidence>
<evidence type="ECO:0000259" key="9">
    <source>
        <dbReference type="Pfam" id="PF02782"/>
    </source>
</evidence>
<gene>
    <name evidence="10" type="ORF">NZD89_13550</name>
</gene>
<feature type="domain" description="Carbohydrate kinase FGGY C-terminal" evidence="9">
    <location>
        <begin position="255"/>
        <end position="445"/>
    </location>
</feature>
<feature type="domain" description="Carbohydrate kinase FGGY N-terminal" evidence="8">
    <location>
        <begin position="5"/>
        <end position="245"/>
    </location>
</feature>
<dbReference type="InterPro" id="IPR018484">
    <property type="entry name" value="FGGY_N"/>
</dbReference>
<name>A0ABY6ZQ81_9BACL</name>
<keyword evidence="6" id="KW-1015">Disulfide bond</keyword>
<keyword evidence="5" id="KW-0067">ATP-binding</keyword>
<dbReference type="Gene3D" id="3.30.420.40">
    <property type="match status" value="2"/>
</dbReference>
<keyword evidence="4" id="KW-0418">Kinase</keyword>
<keyword evidence="7" id="KW-0684">Rhamnose metabolism</keyword>
<dbReference type="InterPro" id="IPR043129">
    <property type="entry name" value="ATPase_NBD"/>
</dbReference>
<dbReference type="PANTHER" id="PTHR10196">
    <property type="entry name" value="SUGAR KINASE"/>
    <property type="match status" value="1"/>
</dbReference>
<dbReference type="CDD" id="cd07771">
    <property type="entry name" value="ASKHA_NBD_FGGY_RhaB-like"/>
    <property type="match status" value="1"/>
</dbReference>
<dbReference type="SUPFAM" id="SSF53067">
    <property type="entry name" value="Actin-like ATPase domain"/>
    <property type="match status" value="2"/>
</dbReference>
<dbReference type="InterPro" id="IPR013449">
    <property type="entry name" value="Rhamnulokinase"/>
</dbReference>
<proteinExistence type="inferred from homology"/>
<organism evidence="10 11">
    <name type="scientific">Alicyclobacillus fastidiosus</name>
    <dbReference type="NCBI Taxonomy" id="392011"/>
    <lineage>
        <taxon>Bacteria</taxon>
        <taxon>Bacillati</taxon>
        <taxon>Bacillota</taxon>
        <taxon>Bacilli</taxon>
        <taxon>Bacillales</taxon>
        <taxon>Alicyclobacillaceae</taxon>
        <taxon>Alicyclobacillus</taxon>
    </lineage>
</organism>
<dbReference type="Proteomes" id="UP001164761">
    <property type="component" value="Chromosome"/>
</dbReference>
<comment type="similarity">
    <text evidence="1">Belongs to the FGGY kinase family.</text>
</comment>
<evidence type="ECO:0000256" key="5">
    <source>
        <dbReference type="ARBA" id="ARBA00022840"/>
    </source>
</evidence>
<dbReference type="InterPro" id="IPR018485">
    <property type="entry name" value="FGGY_C"/>
</dbReference>
<protein>
    <submittedName>
        <fullName evidence="10">Rhamnulokinase</fullName>
    </submittedName>
</protein>
<keyword evidence="2" id="KW-0808">Transferase</keyword>
<evidence type="ECO:0000256" key="2">
    <source>
        <dbReference type="ARBA" id="ARBA00022679"/>
    </source>
</evidence>
<dbReference type="Pfam" id="PF02782">
    <property type="entry name" value="FGGY_C"/>
    <property type="match status" value="1"/>
</dbReference>
<evidence type="ECO:0000256" key="1">
    <source>
        <dbReference type="ARBA" id="ARBA00009156"/>
    </source>
</evidence>
<dbReference type="Pfam" id="PF00370">
    <property type="entry name" value="FGGY_N"/>
    <property type="match status" value="1"/>
</dbReference>
<evidence type="ECO:0000259" key="8">
    <source>
        <dbReference type="Pfam" id="PF00370"/>
    </source>
</evidence>
<keyword evidence="3" id="KW-0547">Nucleotide-binding</keyword>
<dbReference type="RefSeq" id="WP_268008212.1">
    <property type="nucleotide sequence ID" value="NZ_CP104067.1"/>
</dbReference>
<evidence type="ECO:0000256" key="7">
    <source>
        <dbReference type="ARBA" id="ARBA00023308"/>
    </source>
</evidence>
<evidence type="ECO:0000313" key="11">
    <source>
        <dbReference type="Proteomes" id="UP001164761"/>
    </source>
</evidence>